<feature type="coiled-coil region" evidence="2">
    <location>
        <begin position="75"/>
        <end position="154"/>
    </location>
</feature>
<evidence type="ECO:0000313" key="5">
    <source>
        <dbReference type="Proteomes" id="UP000245119"/>
    </source>
</evidence>
<name>A0A2T7NXJ3_POMCA</name>
<dbReference type="PANTHER" id="PTHR10292:SF11">
    <property type="entry name" value="CLATHRIN HEAVY CHAIN LINKER DOMAIN-CONTAINING PROTEIN 1"/>
    <property type="match status" value="1"/>
</dbReference>
<proteinExistence type="predicted"/>
<reference evidence="4 5" key="1">
    <citation type="submission" date="2018-04" db="EMBL/GenBank/DDBJ databases">
        <title>The genome of golden apple snail Pomacea canaliculata provides insight into stress tolerance and invasive adaptation.</title>
        <authorList>
            <person name="Liu C."/>
            <person name="Liu B."/>
            <person name="Ren Y."/>
            <person name="Zhang Y."/>
            <person name="Wang H."/>
            <person name="Li S."/>
            <person name="Jiang F."/>
            <person name="Yin L."/>
            <person name="Zhang G."/>
            <person name="Qian W."/>
            <person name="Fan W."/>
        </authorList>
    </citation>
    <scope>NUCLEOTIDE SEQUENCE [LARGE SCALE GENOMIC DNA]</scope>
    <source>
        <strain evidence="4">SZHN2017</strain>
        <tissue evidence="4">Muscle</tissue>
    </source>
</reference>
<gene>
    <name evidence="4" type="ORF">C0Q70_13527</name>
</gene>
<sequence>MSSTSSRSSTPLTGVSKLPPIITNEADREFLYQINGFIDKEMAKIKPKNEDQRYLIYKAVFNKIIEHVTAYKYLLTTIKKEYEDIIEAIRTAQQKSVFLQGKLKAMASEPSTIRNYKKRCDELEERIAIVKKDNERLSKELLELKAEREVREKKPEEKQAPVKEVKKDNRRIPGLTLEESTDISVLNRKFDQLDRQLKELNISLKTRFLPKTQKLQLKDTLDKKVSYRDQLLWQSQVYKARGQKLEIALEAAQAYNRVKPPHQTVGDAVILAFQHAMGTAAAAEKDVTSKYGGRSPLMAFCDALMSSVKATIHKPNEGLSLDCVKAGLEENRLDLVCHWLAQDRLTVTGDMGHLIEDHCSCQVPCMCGGQALAQNVFMRMHMHMDSAMCLVRQGKANMALQHAKEKGVLSSDFLLFILKHYPSLQLLELLFQGDCTLKVGGSTEQCGHASSNSVTTRSKTEDSNISGKGTVLPLGVTLTTLKKSGHWHLAEGWLQRLVYDHHETDTTNLSSILAEGTDLKTC</sequence>
<evidence type="ECO:0000256" key="2">
    <source>
        <dbReference type="SAM" id="Coils"/>
    </source>
</evidence>
<evidence type="ECO:0000313" key="4">
    <source>
        <dbReference type="EMBL" id="PVD25863.1"/>
    </source>
</evidence>
<organism evidence="4 5">
    <name type="scientific">Pomacea canaliculata</name>
    <name type="common">Golden apple snail</name>
    <dbReference type="NCBI Taxonomy" id="400727"/>
    <lineage>
        <taxon>Eukaryota</taxon>
        <taxon>Metazoa</taxon>
        <taxon>Spiralia</taxon>
        <taxon>Lophotrochozoa</taxon>
        <taxon>Mollusca</taxon>
        <taxon>Gastropoda</taxon>
        <taxon>Caenogastropoda</taxon>
        <taxon>Architaenioglossa</taxon>
        <taxon>Ampullarioidea</taxon>
        <taxon>Ampullariidae</taxon>
        <taxon>Pomacea</taxon>
    </lineage>
</organism>
<feature type="domain" description="Translin-associated factor X-interacting protein 1 N-terminal" evidence="3">
    <location>
        <begin position="37"/>
        <end position="143"/>
    </location>
</feature>
<dbReference type="Pfam" id="PF15739">
    <property type="entry name" value="TSNAXIP1_N"/>
    <property type="match status" value="1"/>
</dbReference>
<evidence type="ECO:0000256" key="1">
    <source>
        <dbReference type="ARBA" id="ARBA00023054"/>
    </source>
</evidence>
<keyword evidence="5" id="KW-1185">Reference proteome</keyword>
<dbReference type="OrthoDB" id="2113814at2759"/>
<dbReference type="InterPro" id="IPR016024">
    <property type="entry name" value="ARM-type_fold"/>
</dbReference>
<dbReference type="CDD" id="cd14686">
    <property type="entry name" value="bZIP"/>
    <property type="match status" value="1"/>
</dbReference>
<dbReference type="Proteomes" id="UP000245119">
    <property type="component" value="Linkage Group LG8"/>
</dbReference>
<dbReference type="Gene3D" id="1.25.40.30">
    <property type="match status" value="1"/>
</dbReference>
<dbReference type="AlphaFoldDB" id="A0A2T7NXJ3"/>
<dbReference type="SUPFAM" id="SSF48371">
    <property type="entry name" value="ARM repeat"/>
    <property type="match status" value="1"/>
</dbReference>
<accession>A0A2T7NXJ3</accession>
<protein>
    <recommendedName>
        <fullName evidence="3">Translin-associated factor X-interacting protein 1 N-terminal domain-containing protein</fullName>
    </recommendedName>
</protein>
<dbReference type="InterPro" id="IPR032755">
    <property type="entry name" value="TSNAXIP1_N"/>
</dbReference>
<dbReference type="InterPro" id="IPR012331">
    <property type="entry name" value="Clathrin_H-chain_linker"/>
</dbReference>
<comment type="caution">
    <text evidence="4">The sequence shown here is derived from an EMBL/GenBank/DDBJ whole genome shotgun (WGS) entry which is preliminary data.</text>
</comment>
<dbReference type="STRING" id="400727.A0A2T7NXJ3"/>
<dbReference type="PANTHER" id="PTHR10292">
    <property type="entry name" value="CLATHRIN HEAVY CHAIN RELATED"/>
    <property type="match status" value="1"/>
</dbReference>
<dbReference type="EMBL" id="PZQS01000008">
    <property type="protein sequence ID" value="PVD25863.1"/>
    <property type="molecule type" value="Genomic_DNA"/>
</dbReference>
<evidence type="ECO:0000259" key="3">
    <source>
        <dbReference type="Pfam" id="PF15739"/>
    </source>
</evidence>
<keyword evidence="1 2" id="KW-0175">Coiled coil</keyword>